<evidence type="ECO:0000313" key="4">
    <source>
        <dbReference type="Proteomes" id="UP000189369"/>
    </source>
</evidence>
<sequence>MSFRFRKSVKIAPGIRVNFSKSGVSTSIGKRGATVNLSKRGTRITAGLPGTGLSASKLYPSKKQTQSYAPKSYSKAEWITSFVIGVIACLFFAFKTTGGAQFLSIVALIVLLIAICATAVSSKKSTPLNL</sequence>
<evidence type="ECO:0000259" key="2">
    <source>
        <dbReference type="Pfam" id="PF14020"/>
    </source>
</evidence>
<gene>
    <name evidence="3" type="ORF">PAEH1_01530</name>
</gene>
<dbReference type="Proteomes" id="UP000189369">
    <property type="component" value="Chromosome"/>
</dbReference>
<feature type="domain" description="DUF4236" evidence="2">
    <location>
        <begin position="3"/>
        <end position="54"/>
    </location>
</feature>
<reference evidence="3 4" key="1">
    <citation type="submission" date="2017-01" db="EMBL/GenBank/DDBJ databases">
        <title>Complete Genome Sequence of Paenalcaligenes hominis, Isolated from a paraplegic Patient with neurogenic bladder.</title>
        <authorList>
            <person name="Mukhopadhyay R."/>
            <person name="Joaquin J."/>
            <person name="Hogue R."/>
            <person name="Kilaru A."/>
            <person name="Jospin G."/>
            <person name="Mars K."/>
            <person name="Eisen J.A."/>
            <person name="Chaturvedi V."/>
        </authorList>
    </citation>
    <scope>NUCLEOTIDE SEQUENCE [LARGE SCALE GENOMIC DNA]</scope>
    <source>
        <strain evidence="3 4">15S00501</strain>
    </source>
</reference>
<organism evidence="3 4">
    <name type="scientific">Paenalcaligenes hominis</name>
    <dbReference type="NCBI Taxonomy" id="643674"/>
    <lineage>
        <taxon>Bacteria</taxon>
        <taxon>Pseudomonadati</taxon>
        <taxon>Pseudomonadota</taxon>
        <taxon>Betaproteobacteria</taxon>
        <taxon>Burkholderiales</taxon>
        <taxon>Alcaligenaceae</taxon>
        <taxon>Paenalcaligenes</taxon>
    </lineage>
</organism>
<dbReference type="Pfam" id="PF14020">
    <property type="entry name" value="DUF4236"/>
    <property type="match status" value="1"/>
</dbReference>
<feature type="transmembrane region" description="Helical" evidence="1">
    <location>
        <begin position="76"/>
        <end position="94"/>
    </location>
</feature>
<dbReference type="EMBL" id="CP019697">
    <property type="protein sequence ID" value="AQS50560.1"/>
    <property type="molecule type" value="Genomic_DNA"/>
</dbReference>
<protein>
    <recommendedName>
        <fullName evidence="2">DUF4236 domain-containing protein</fullName>
    </recommendedName>
</protein>
<dbReference type="STRING" id="643674.PAEH1_01530"/>
<dbReference type="KEGG" id="phn:PAEH1_01530"/>
<evidence type="ECO:0000313" key="3">
    <source>
        <dbReference type="EMBL" id="AQS50560.1"/>
    </source>
</evidence>
<evidence type="ECO:0000256" key="1">
    <source>
        <dbReference type="SAM" id="Phobius"/>
    </source>
</evidence>
<feature type="transmembrane region" description="Helical" evidence="1">
    <location>
        <begin position="100"/>
        <end position="120"/>
    </location>
</feature>
<proteinExistence type="predicted"/>
<dbReference type="OrthoDB" id="5450120at2"/>
<keyword evidence="1" id="KW-0472">Membrane</keyword>
<accession>A0A1U9JXN7</accession>
<keyword evidence="1" id="KW-0812">Transmembrane</keyword>
<dbReference type="AlphaFoldDB" id="A0A1U9JXN7"/>
<name>A0A1U9JXN7_9BURK</name>
<dbReference type="InterPro" id="IPR025330">
    <property type="entry name" value="DUF4236"/>
</dbReference>
<keyword evidence="1" id="KW-1133">Transmembrane helix</keyword>